<reference evidence="1" key="1">
    <citation type="submission" date="2020-11" db="EMBL/GenBank/DDBJ databases">
        <title>Adaptations for nitrogen fixation in a non-lichenized fungal sporocarp promotes dispersal by wood-feeding termites.</title>
        <authorList>
            <consortium name="DOE Joint Genome Institute"/>
            <person name="Koch R.A."/>
            <person name="Yoon G."/>
            <person name="Arayal U."/>
            <person name="Lail K."/>
            <person name="Amirebrahimi M."/>
            <person name="Labutti K."/>
            <person name="Lipzen A."/>
            <person name="Riley R."/>
            <person name="Barry K."/>
            <person name="Henrissat B."/>
            <person name="Grigoriev I.V."/>
            <person name="Herr J.R."/>
            <person name="Aime M.C."/>
        </authorList>
    </citation>
    <scope>NUCLEOTIDE SEQUENCE</scope>
    <source>
        <strain evidence="1">MCA 3950</strain>
    </source>
</reference>
<accession>A0A9P7W0C8</accession>
<dbReference type="AlphaFoldDB" id="A0A9P7W0C8"/>
<dbReference type="Proteomes" id="UP000812287">
    <property type="component" value="Unassembled WGS sequence"/>
</dbReference>
<evidence type="ECO:0000313" key="2">
    <source>
        <dbReference type="Proteomes" id="UP000812287"/>
    </source>
</evidence>
<gene>
    <name evidence="1" type="ORF">BT62DRAFT_603236</name>
</gene>
<dbReference type="RefSeq" id="XP_043043215.1">
    <property type="nucleotide sequence ID" value="XM_043181562.1"/>
</dbReference>
<organism evidence="1 2">
    <name type="scientific">Guyanagaster necrorhizus</name>
    <dbReference type="NCBI Taxonomy" id="856835"/>
    <lineage>
        <taxon>Eukaryota</taxon>
        <taxon>Fungi</taxon>
        <taxon>Dikarya</taxon>
        <taxon>Basidiomycota</taxon>
        <taxon>Agaricomycotina</taxon>
        <taxon>Agaricomycetes</taxon>
        <taxon>Agaricomycetidae</taxon>
        <taxon>Agaricales</taxon>
        <taxon>Marasmiineae</taxon>
        <taxon>Physalacriaceae</taxon>
        <taxon>Guyanagaster</taxon>
    </lineage>
</organism>
<name>A0A9P7W0C8_9AGAR</name>
<protein>
    <submittedName>
        <fullName evidence="1">Uncharacterized protein</fullName>
    </submittedName>
</protein>
<keyword evidence="2" id="KW-1185">Reference proteome</keyword>
<evidence type="ECO:0000313" key="1">
    <source>
        <dbReference type="EMBL" id="KAG7449715.1"/>
    </source>
</evidence>
<proteinExistence type="predicted"/>
<comment type="caution">
    <text evidence="1">The sequence shown here is derived from an EMBL/GenBank/DDBJ whole genome shotgun (WGS) entry which is preliminary data.</text>
</comment>
<dbReference type="EMBL" id="MU250527">
    <property type="protein sequence ID" value="KAG7449715.1"/>
    <property type="molecule type" value="Genomic_DNA"/>
</dbReference>
<sequence>MTFVVIRTQKLGTARLLLCLGTQLSDSLSSRWLASQVSSMVEVADSHRSENSQEREGTILCSDAVLLIPAHCKEANSYGSRQPLVT</sequence>
<dbReference type="GeneID" id="66103858"/>